<feature type="transmembrane region" description="Helical" evidence="6">
    <location>
        <begin position="84"/>
        <end position="106"/>
    </location>
</feature>
<dbReference type="eggNOG" id="COG0398">
    <property type="taxonomic scope" value="Bacteria"/>
</dbReference>
<keyword evidence="9" id="KW-1185">Reference proteome</keyword>
<evidence type="ECO:0000259" key="7">
    <source>
        <dbReference type="Pfam" id="PF09335"/>
    </source>
</evidence>
<comment type="subcellular location">
    <subcellularLocation>
        <location evidence="1 6">Cell membrane</location>
        <topology evidence="1 6">Multi-pass membrane protein</topology>
    </subcellularLocation>
</comment>
<dbReference type="PATRIC" id="fig|1278073.3.peg.6923"/>
<reference evidence="8 9" key="1">
    <citation type="journal article" date="2013" name="Genome Announc.">
        <title>Complete genome sequence of Myxococcus stipitatus strain DSM 14675, a fruiting myxobacterium.</title>
        <authorList>
            <person name="Huntley S."/>
            <person name="Kneip S."/>
            <person name="Treuner-Lange A."/>
            <person name="Sogaard-Andersen L."/>
        </authorList>
    </citation>
    <scope>NUCLEOTIDE SEQUENCE [LARGE SCALE GENOMIC DNA]</scope>
    <source>
        <strain evidence="9">DSM 14675 / JCM 12634 / Mx s8</strain>
    </source>
</reference>
<evidence type="ECO:0000256" key="3">
    <source>
        <dbReference type="ARBA" id="ARBA00022692"/>
    </source>
</evidence>
<name>L7UNN8_MYXSD</name>
<evidence type="ECO:0000256" key="4">
    <source>
        <dbReference type="ARBA" id="ARBA00022989"/>
    </source>
</evidence>
<dbReference type="AlphaFoldDB" id="L7UNN8"/>
<dbReference type="EMBL" id="CP004025">
    <property type="protein sequence ID" value="AGC48089.1"/>
    <property type="molecule type" value="Genomic_DNA"/>
</dbReference>
<evidence type="ECO:0000256" key="5">
    <source>
        <dbReference type="ARBA" id="ARBA00023136"/>
    </source>
</evidence>
<gene>
    <name evidence="8" type="ordered locus">MYSTI_06816</name>
</gene>
<feature type="transmembrane region" description="Helical" evidence="6">
    <location>
        <begin position="47"/>
        <end position="72"/>
    </location>
</feature>
<feature type="domain" description="VTT" evidence="7">
    <location>
        <begin position="65"/>
        <end position="180"/>
    </location>
</feature>
<dbReference type="KEGG" id="msd:MYSTI_06816"/>
<dbReference type="GO" id="GO:0005886">
    <property type="term" value="C:plasma membrane"/>
    <property type="evidence" value="ECO:0007669"/>
    <property type="project" value="UniProtKB-SubCell"/>
</dbReference>
<dbReference type="PANTHER" id="PTHR12677:SF59">
    <property type="entry name" value="GOLGI APPARATUS MEMBRANE PROTEIN TVP38-RELATED"/>
    <property type="match status" value="1"/>
</dbReference>
<evidence type="ECO:0000256" key="6">
    <source>
        <dbReference type="RuleBase" id="RU366058"/>
    </source>
</evidence>
<feature type="transmembrane region" description="Helical" evidence="6">
    <location>
        <begin position="129"/>
        <end position="150"/>
    </location>
</feature>
<comment type="similarity">
    <text evidence="6">Belongs to the TVP38/TMEM64 family.</text>
</comment>
<keyword evidence="5 6" id="KW-0472">Membrane</keyword>
<evidence type="ECO:0000313" key="9">
    <source>
        <dbReference type="Proteomes" id="UP000011131"/>
    </source>
</evidence>
<dbReference type="PROSITE" id="PS51257">
    <property type="entry name" value="PROKAR_LIPOPROTEIN"/>
    <property type="match status" value="1"/>
</dbReference>
<dbReference type="InterPro" id="IPR032816">
    <property type="entry name" value="VTT_dom"/>
</dbReference>
<dbReference type="HOGENOM" id="CLU_1233677_0_0_7"/>
<proteinExistence type="inferred from homology"/>
<dbReference type="PANTHER" id="PTHR12677">
    <property type="entry name" value="GOLGI APPARATUS MEMBRANE PROTEIN TVP38-RELATED"/>
    <property type="match status" value="1"/>
</dbReference>
<keyword evidence="3 6" id="KW-0812">Transmembrane</keyword>
<evidence type="ECO:0000256" key="2">
    <source>
        <dbReference type="ARBA" id="ARBA00022475"/>
    </source>
</evidence>
<feature type="transmembrane region" description="Helical" evidence="6">
    <location>
        <begin position="193"/>
        <end position="214"/>
    </location>
</feature>
<keyword evidence="2 6" id="KW-1003">Cell membrane</keyword>
<accession>L7UNN8</accession>
<sequence>MTHSPRGAKLGVIAGVLIVLACAWHFGVFEQVGEPRVLAHKLVGMGAWGWLAFILAYTVLQPFGVPGSIFLVAAPLIWPWQTAFALSMAGTMSASIVGFSFARFIARDWVSARIPARLRKYDAALERSAFQTVVVLRLIFWMSQMLHSFLGVSKVRFWTHFWGSLVGYVPTLFIVSYLGSELFDASGKLQPDAWPTLAGLLFTSLVIAALAWAWERRRLAGEPPPPHPGSPS</sequence>
<dbReference type="InterPro" id="IPR015414">
    <property type="entry name" value="TMEM64"/>
</dbReference>
<keyword evidence="4 6" id="KW-1133">Transmembrane helix</keyword>
<organism evidence="8 9">
    <name type="scientific">Myxococcus stipitatus (strain DSM 14675 / JCM 12634 / Mx s8)</name>
    <dbReference type="NCBI Taxonomy" id="1278073"/>
    <lineage>
        <taxon>Bacteria</taxon>
        <taxon>Pseudomonadati</taxon>
        <taxon>Myxococcota</taxon>
        <taxon>Myxococcia</taxon>
        <taxon>Myxococcales</taxon>
        <taxon>Cystobacterineae</taxon>
        <taxon>Myxococcaceae</taxon>
        <taxon>Myxococcus</taxon>
    </lineage>
</organism>
<dbReference type="Pfam" id="PF09335">
    <property type="entry name" value="VTT_dom"/>
    <property type="match status" value="1"/>
</dbReference>
<dbReference type="RefSeq" id="WP_015352343.1">
    <property type="nucleotide sequence ID" value="NC_020126.1"/>
</dbReference>
<dbReference type="STRING" id="1278073.MYSTI_06816"/>
<feature type="transmembrane region" description="Helical" evidence="6">
    <location>
        <begin position="7"/>
        <end position="27"/>
    </location>
</feature>
<dbReference type="Proteomes" id="UP000011131">
    <property type="component" value="Chromosome"/>
</dbReference>
<feature type="transmembrane region" description="Helical" evidence="6">
    <location>
        <begin position="157"/>
        <end position="178"/>
    </location>
</feature>
<evidence type="ECO:0000313" key="8">
    <source>
        <dbReference type="EMBL" id="AGC48089.1"/>
    </source>
</evidence>
<protein>
    <recommendedName>
        <fullName evidence="6">TVP38/TMEM64 family membrane protein</fullName>
    </recommendedName>
</protein>
<evidence type="ECO:0000256" key="1">
    <source>
        <dbReference type="ARBA" id="ARBA00004651"/>
    </source>
</evidence>